<evidence type="ECO:0000256" key="1">
    <source>
        <dbReference type="ARBA" id="ARBA00022614"/>
    </source>
</evidence>
<dbReference type="EMBL" id="JAAGAX010000005">
    <property type="protein sequence ID" value="KAF2314318.1"/>
    <property type="molecule type" value="Genomic_DNA"/>
</dbReference>
<gene>
    <name evidence="3" type="ORF">GH714_025339</name>
</gene>
<dbReference type="Pfam" id="PF13855">
    <property type="entry name" value="LRR_8"/>
    <property type="match status" value="1"/>
</dbReference>
<dbReference type="AlphaFoldDB" id="A0A6A6MPJ1"/>
<proteinExistence type="predicted"/>
<comment type="caution">
    <text evidence="3">The sequence shown here is derived from an EMBL/GenBank/DDBJ whole genome shotgun (WGS) entry which is preliminary data.</text>
</comment>
<sequence>MAARESVSSKELTLEGMGLSAVPSEVWDSGEVVKVNLSRNSIQELPVELSSCVSLQGFKTLTSLTELDLSDNNISALPPELGLLEPSLQALRLGGNPLRSIRRTILDRGTKAVLKYLKDKIPEQ</sequence>
<keyword evidence="2" id="KW-0677">Repeat</keyword>
<dbReference type="PROSITE" id="PS51450">
    <property type="entry name" value="LRR"/>
    <property type="match status" value="1"/>
</dbReference>
<organism evidence="3 4">
    <name type="scientific">Hevea brasiliensis</name>
    <name type="common">Para rubber tree</name>
    <name type="synonym">Siphonia brasiliensis</name>
    <dbReference type="NCBI Taxonomy" id="3981"/>
    <lineage>
        <taxon>Eukaryota</taxon>
        <taxon>Viridiplantae</taxon>
        <taxon>Streptophyta</taxon>
        <taxon>Embryophyta</taxon>
        <taxon>Tracheophyta</taxon>
        <taxon>Spermatophyta</taxon>
        <taxon>Magnoliopsida</taxon>
        <taxon>eudicotyledons</taxon>
        <taxon>Gunneridae</taxon>
        <taxon>Pentapetalae</taxon>
        <taxon>rosids</taxon>
        <taxon>fabids</taxon>
        <taxon>Malpighiales</taxon>
        <taxon>Euphorbiaceae</taxon>
        <taxon>Crotonoideae</taxon>
        <taxon>Micrandreae</taxon>
        <taxon>Hevea</taxon>
    </lineage>
</organism>
<keyword evidence="4" id="KW-1185">Reference proteome</keyword>
<dbReference type="GO" id="GO:0005737">
    <property type="term" value="C:cytoplasm"/>
    <property type="evidence" value="ECO:0007669"/>
    <property type="project" value="TreeGrafter"/>
</dbReference>
<dbReference type="PANTHER" id="PTHR48051">
    <property type="match status" value="1"/>
</dbReference>
<keyword evidence="1" id="KW-0433">Leucine-rich repeat</keyword>
<accession>A0A6A6MPJ1</accession>
<evidence type="ECO:0000313" key="4">
    <source>
        <dbReference type="Proteomes" id="UP000467840"/>
    </source>
</evidence>
<evidence type="ECO:0000313" key="3">
    <source>
        <dbReference type="EMBL" id="KAF2314318.1"/>
    </source>
</evidence>
<protein>
    <submittedName>
        <fullName evidence="3">Uncharacterized protein</fullName>
    </submittedName>
</protein>
<name>A0A6A6MPJ1_HEVBR</name>
<dbReference type="Proteomes" id="UP000467840">
    <property type="component" value="Chromosome 15"/>
</dbReference>
<dbReference type="SUPFAM" id="SSF52058">
    <property type="entry name" value="L domain-like"/>
    <property type="match status" value="1"/>
</dbReference>
<dbReference type="InterPro" id="IPR032675">
    <property type="entry name" value="LRR_dom_sf"/>
</dbReference>
<dbReference type="InterPro" id="IPR001611">
    <property type="entry name" value="Leu-rich_rpt"/>
</dbReference>
<evidence type="ECO:0000256" key="2">
    <source>
        <dbReference type="ARBA" id="ARBA00022737"/>
    </source>
</evidence>
<dbReference type="SMART" id="SM00369">
    <property type="entry name" value="LRR_TYP"/>
    <property type="match status" value="3"/>
</dbReference>
<dbReference type="Gene3D" id="3.80.10.10">
    <property type="entry name" value="Ribonuclease Inhibitor"/>
    <property type="match status" value="1"/>
</dbReference>
<dbReference type="InterPro" id="IPR003591">
    <property type="entry name" value="Leu-rich_rpt_typical-subtyp"/>
</dbReference>
<dbReference type="InterPro" id="IPR050216">
    <property type="entry name" value="LRR_domain-containing"/>
</dbReference>
<dbReference type="PANTHER" id="PTHR48051:SF1">
    <property type="entry name" value="RAS SUPPRESSOR PROTEIN 1"/>
    <property type="match status" value="1"/>
</dbReference>
<reference evidence="3 4" key="1">
    <citation type="journal article" date="2020" name="Mol. Plant">
        <title>The Chromosome-Based Rubber Tree Genome Provides New Insights into Spurge Genome Evolution and Rubber Biosynthesis.</title>
        <authorList>
            <person name="Liu J."/>
            <person name="Shi C."/>
            <person name="Shi C.C."/>
            <person name="Li W."/>
            <person name="Zhang Q.J."/>
            <person name="Zhang Y."/>
            <person name="Li K."/>
            <person name="Lu H.F."/>
            <person name="Shi C."/>
            <person name="Zhu S.T."/>
            <person name="Xiao Z.Y."/>
            <person name="Nan H."/>
            <person name="Yue Y."/>
            <person name="Zhu X.G."/>
            <person name="Wu Y."/>
            <person name="Hong X.N."/>
            <person name="Fan G.Y."/>
            <person name="Tong Y."/>
            <person name="Zhang D."/>
            <person name="Mao C.L."/>
            <person name="Liu Y.L."/>
            <person name="Hao S.J."/>
            <person name="Liu W.Q."/>
            <person name="Lv M.Q."/>
            <person name="Zhang H.B."/>
            <person name="Liu Y."/>
            <person name="Hu-Tang G.R."/>
            <person name="Wang J.P."/>
            <person name="Wang J.H."/>
            <person name="Sun Y.H."/>
            <person name="Ni S.B."/>
            <person name="Chen W.B."/>
            <person name="Zhang X.C."/>
            <person name="Jiao Y.N."/>
            <person name="Eichler E.E."/>
            <person name="Li G.H."/>
            <person name="Liu X."/>
            <person name="Gao L.Z."/>
        </authorList>
    </citation>
    <scope>NUCLEOTIDE SEQUENCE [LARGE SCALE GENOMIC DNA]</scope>
    <source>
        <strain evidence="4">cv. GT1</strain>
        <tissue evidence="3">Leaf</tissue>
    </source>
</reference>